<dbReference type="InterPro" id="IPR052055">
    <property type="entry name" value="Hepadnavirus_pol/RT"/>
</dbReference>
<comment type="caution">
    <text evidence="1">The sequence shown here is derived from an EMBL/GenBank/DDBJ whole genome shotgun (WGS) entry which is preliminary data.</text>
</comment>
<keyword evidence="2" id="KW-1185">Reference proteome</keyword>
<accession>A0A225WBL9</accession>
<evidence type="ECO:0000313" key="2">
    <source>
        <dbReference type="Proteomes" id="UP000198211"/>
    </source>
</evidence>
<reference evidence="2" key="1">
    <citation type="submission" date="2017-03" db="EMBL/GenBank/DDBJ databases">
        <title>Phytopthora megakarya and P. palmivora, two closely related causual agents of cacao black pod achieved similar genome size and gene model numbers by different mechanisms.</title>
        <authorList>
            <person name="Ali S."/>
            <person name="Shao J."/>
            <person name="Larry D.J."/>
            <person name="Kronmiller B."/>
            <person name="Shen D."/>
            <person name="Strem M.D."/>
            <person name="Melnick R.L."/>
            <person name="Guiltinan M.J."/>
            <person name="Tyler B.M."/>
            <person name="Meinhardt L.W."/>
            <person name="Bailey B.A."/>
        </authorList>
    </citation>
    <scope>NUCLEOTIDE SEQUENCE [LARGE SCALE GENOMIC DNA]</scope>
    <source>
        <strain evidence="2">zdho120</strain>
    </source>
</reference>
<dbReference type="PANTHER" id="PTHR33050">
    <property type="entry name" value="REVERSE TRANSCRIPTASE DOMAIN-CONTAINING PROTEIN"/>
    <property type="match status" value="1"/>
</dbReference>
<sequence length="201" mass="22859">MIALLGSGAVNEDKFTTWNTSQKILGLQFDSVASTVAMPAVKIDKTRTMVTSAYHSTSLSRTPYRFLMGSLRHVTTCMRPFLQRLRLREINLHRFRYVPVCNSMKQDLLWWWQILHSPLLNGVALEYFNSFPKTDVIVEMDANDHDLCALDTTANVALTSQFSPRELQRIAHMDAGEANGFDINFRELLSCAFATHAWGSR</sequence>
<organism evidence="1 2">
    <name type="scientific">Phytophthora megakarya</name>
    <dbReference type="NCBI Taxonomy" id="4795"/>
    <lineage>
        <taxon>Eukaryota</taxon>
        <taxon>Sar</taxon>
        <taxon>Stramenopiles</taxon>
        <taxon>Oomycota</taxon>
        <taxon>Peronosporomycetes</taxon>
        <taxon>Peronosporales</taxon>
        <taxon>Peronosporaceae</taxon>
        <taxon>Phytophthora</taxon>
    </lineage>
</organism>
<dbReference type="EMBL" id="NBNE01001262">
    <property type="protein sequence ID" value="OWZ14784.1"/>
    <property type="molecule type" value="Genomic_DNA"/>
</dbReference>
<name>A0A225WBL9_9STRA</name>
<gene>
    <name evidence="1" type="ORF">PHMEG_00011684</name>
</gene>
<dbReference type="AlphaFoldDB" id="A0A225WBL9"/>
<dbReference type="Proteomes" id="UP000198211">
    <property type="component" value="Unassembled WGS sequence"/>
</dbReference>
<evidence type="ECO:0000313" key="1">
    <source>
        <dbReference type="EMBL" id="OWZ14784.1"/>
    </source>
</evidence>
<proteinExistence type="predicted"/>
<dbReference type="OrthoDB" id="125069at2759"/>
<dbReference type="PANTHER" id="PTHR33050:SF7">
    <property type="entry name" value="RIBONUCLEASE H"/>
    <property type="match status" value="1"/>
</dbReference>
<protein>
    <submittedName>
        <fullName evidence="1">Uncharacterized protein</fullName>
    </submittedName>
</protein>